<sequence>MDDGIEREYRRRRRVPPAFLTTLVAAVLIIASALHAMATLGPSGWNVLAVTAWAATVSRVVLEQWRARTSVTADGITVRGPLRTRRWAWPDIYGIRVEDNRGGVPRWSGYLYASDGRRARLPHLDEYQLTDPIAEVADLYATALRLGLTSAEERPEVEARIERGARRRTAARRAVIASLVLAAVMLVVDMGMAFTDRPPHTWLLVGGVPLLCLVLCFPALDRLGERRYRRLSRPAPATRTATGGPPD</sequence>
<gene>
    <name evidence="3" type="ORF">SsS58_01305</name>
</gene>
<keyword evidence="1" id="KW-0472">Membrane</keyword>
<dbReference type="RefSeq" id="WP_059079033.1">
    <property type="nucleotide sequence ID" value="NZ_BCMM01000004.1"/>
</dbReference>
<dbReference type="OrthoDB" id="4090540at2"/>
<feature type="transmembrane region" description="Helical" evidence="1">
    <location>
        <begin position="17"/>
        <end position="38"/>
    </location>
</feature>
<dbReference type="AlphaFoldDB" id="A0A100JK03"/>
<reference evidence="3 4" key="2">
    <citation type="journal article" date="2016" name="Genome Announc.">
        <title>Draft Genome Sequences of Streptomyces scabiei S58, Streptomyces turgidiscabies T45, and Streptomyces acidiscabies a10, the Pathogens of Potato Common Scab, Isolated in Japan.</title>
        <authorList>
            <person name="Tomihama T."/>
            <person name="Nishi Y."/>
            <person name="Sakai M."/>
            <person name="Ikenaga M."/>
            <person name="Okubo T."/>
            <person name="Ikeda S."/>
        </authorList>
    </citation>
    <scope>NUCLEOTIDE SEQUENCE [LARGE SCALE GENOMIC DNA]</scope>
    <source>
        <strain evidence="3 4">S58</strain>
    </source>
</reference>
<protein>
    <recommendedName>
        <fullName evidence="2">Low molecular weight protein antigen 6 PH domain-containing protein</fullName>
    </recommendedName>
</protein>
<proteinExistence type="predicted"/>
<reference evidence="4" key="1">
    <citation type="submission" date="2015-11" db="EMBL/GenBank/DDBJ databases">
        <authorList>
            <consortium name="Cross-ministerial Strategic Innovation Promotion Program (SIP) consortium"/>
            <person name="Tomihama T."/>
            <person name="Ikenaga M."/>
            <person name="Sakai M."/>
            <person name="Okubo T."/>
            <person name="Ikeda S."/>
        </authorList>
    </citation>
    <scope>NUCLEOTIDE SEQUENCE [LARGE SCALE GENOMIC DNA]</scope>
    <source>
        <strain evidence="4">S58</strain>
    </source>
</reference>
<feature type="transmembrane region" description="Helical" evidence="1">
    <location>
        <begin position="174"/>
        <end position="194"/>
    </location>
</feature>
<dbReference type="InterPro" id="IPR019692">
    <property type="entry name" value="CFP-6_PH"/>
</dbReference>
<feature type="domain" description="Low molecular weight protein antigen 6 PH" evidence="2">
    <location>
        <begin position="66"/>
        <end position="101"/>
    </location>
</feature>
<evidence type="ECO:0000313" key="4">
    <source>
        <dbReference type="Proteomes" id="UP000067448"/>
    </source>
</evidence>
<evidence type="ECO:0000259" key="2">
    <source>
        <dbReference type="Pfam" id="PF10756"/>
    </source>
</evidence>
<keyword evidence="1" id="KW-0812">Transmembrane</keyword>
<comment type="caution">
    <text evidence="3">The sequence shown here is derived from an EMBL/GenBank/DDBJ whole genome shotgun (WGS) entry which is preliminary data.</text>
</comment>
<organism evidence="3 4">
    <name type="scientific">Streptomyces scabiei</name>
    <dbReference type="NCBI Taxonomy" id="1930"/>
    <lineage>
        <taxon>Bacteria</taxon>
        <taxon>Bacillati</taxon>
        <taxon>Actinomycetota</taxon>
        <taxon>Actinomycetes</taxon>
        <taxon>Kitasatosporales</taxon>
        <taxon>Streptomycetaceae</taxon>
        <taxon>Streptomyces</taxon>
    </lineage>
</organism>
<dbReference type="EMBL" id="BCMM01000004">
    <property type="protein sequence ID" value="GAQ60962.1"/>
    <property type="molecule type" value="Genomic_DNA"/>
</dbReference>
<dbReference type="Pfam" id="PF10756">
    <property type="entry name" value="bPH_6"/>
    <property type="match status" value="1"/>
</dbReference>
<name>A0A100JK03_STRSC</name>
<reference evidence="4" key="3">
    <citation type="submission" date="2016-02" db="EMBL/GenBank/DDBJ databases">
        <title>Draft genome of pathogenic Streptomyces sp. in Japan.</title>
        <authorList>
            <person name="Tomihama T."/>
            <person name="Ikenaga M."/>
            <person name="Sakai M."/>
            <person name="Okubo T."/>
            <person name="Ikeda S."/>
        </authorList>
    </citation>
    <scope>NUCLEOTIDE SEQUENCE [LARGE SCALE GENOMIC DNA]</scope>
    <source>
        <strain evidence="4">S58</strain>
    </source>
</reference>
<feature type="transmembrane region" description="Helical" evidence="1">
    <location>
        <begin position="200"/>
        <end position="220"/>
    </location>
</feature>
<evidence type="ECO:0000256" key="1">
    <source>
        <dbReference type="SAM" id="Phobius"/>
    </source>
</evidence>
<keyword evidence="1" id="KW-1133">Transmembrane helix</keyword>
<feature type="transmembrane region" description="Helical" evidence="1">
    <location>
        <begin position="44"/>
        <end position="62"/>
    </location>
</feature>
<evidence type="ECO:0000313" key="3">
    <source>
        <dbReference type="EMBL" id="GAQ60962.1"/>
    </source>
</evidence>
<accession>A0A100JK03</accession>
<dbReference type="Proteomes" id="UP000067448">
    <property type="component" value="Unassembled WGS sequence"/>
</dbReference>